<dbReference type="InterPro" id="IPR013151">
    <property type="entry name" value="Immunoglobulin_dom"/>
</dbReference>
<gene>
    <name evidence="8" type="primary">LOC105909638</name>
</gene>
<evidence type="ECO:0000313" key="8">
    <source>
        <dbReference type="RefSeq" id="XP_042559022.1"/>
    </source>
</evidence>
<organism evidence="7 8">
    <name type="scientific">Clupea harengus</name>
    <name type="common">Atlantic herring</name>
    <dbReference type="NCBI Taxonomy" id="7950"/>
    <lineage>
        <taxon>Eukaryota</taxon>
        <taxon>Metazoa</taxon>
        <taxon>Chordata</taxon>
        <taxon>Craniata</taxon>
        <taxon>Vertebrata</taxon>
        <taxon>Euteleostomi</taxon>
        <taxon>Actinopterygii</taxon>
        <taxon>Neopterygii</taxon>
        <taxon>Teleostei</taxon>
        <taxon>Clupei</taxon>
        <taxon>Clupeiformes</taxon>
        <taxon>Clupeoidei</taxon>
        <taxon>Clupeidae</taxon>
        <taxon>Clupea</taxon>
    </lineage>
</organism>
<dbReference type="PANTHER" id="PTHR11890:SF18">
    <property type="entry name" value="LYMPHOCYTE ACTIVATION GENE 3 PROTEIN"/>
    <property type="match status" value="1"/>
</dbReference>
<evidence type="ECO:0000256" key="3">
    <source>
        <dbReference type="ARBA" id="ARBA00023319"/>
    </source>
</evidence>
<keyword evidence="8" id="KW-0675">Receptor</keyword>
<keyword evidence="5" id="KW-0732">Signal</keyword>
<dbReference type="KEGG" id="char:105909638"/>
<dbReference type="InterPro" id="IPR015621">
    <property type="entry name" value="IL-1_rcpt_fam"/>
</dbReference>
<reference evidence="8" key="1">
    <citation type="submission" date="2025-08" db="UniProtKB">
        <authorList>
            <consortium name="RefSeq"/>
        </authorList>
    </citation>
    <scope>IDENTIFICATION</scope>
</reference>
<feature type="signal peptide" evidence="5">
    <location>
        <begin position="1"/>
        <end position="22"/>
    </location>
</feature>
<dbReference type="SMART" id="SM00408">
    <property type="entry name" value="IGc2"/>
    <property type="match status" value="2"/>
</dbReference>
<feature type="domain" description="Ig-like" evidence="6">
    <location>
        <begin position="252"/>
        <end position="362"/>
    </location>
</feature>
<keyword evidence="4" id="KW-0812">Transmembrane</keyword>
<dbReference type="InterPro" id="IPR003598">
    <property type="entry name" value="Ig_sub2"/>
</dbReference>
<name>A0A8M1K5N1_CLUHA</name>
<feature type="chain" id="PRO_5035481634" evidence="5">
    <location>
        <begin position="23"/>
        <end position="474"/>
    </location>
</feature>
<keyword evidence="3" id="KW-0393">Immunoglobulin domain</keyword>
<proteinExistence type="predicted"/>
<dbReference type="AlphaFoldDB" id="A0A8M1K5N1"/>
<dbReference type="SMART" id="SM00409">
    <property type="entry name" value="IG"/>
    <property type="match status" value="3"/>
</dbReference>
<evidence type="ECO:0000256" key="4">
    <source>
        <dbReference type="SAM" id="Phobius"/>
    </source>
</evidence>
<dbReference type="Pfam" id="PF00047">
    <property type="entry name" value="ig"/>
    <property type="match status" value="1"/>
</dbReference>
<dbReference type="OrthoDB" id="9881731at2759"/>
<dbReference type="PANTHER" id="PTHR11890">
    <property type="entry name" value="INTERLEUKIN-1 RECEPTOR FAMILY MEMBER"/>
    <property type="match status" value="1"/>
</dbReference>
<evidence type="ECO:0000256" key="2">
    <source>
        <dbReference type="ARBA" id="ARBA00023180"/>
    </source>
</evidence>
<keyword evidence="7" id="KW-1185">Reference proteome</keyword>
<keyword evidence="1" id="KW-1015">Disulfide bond</keyword>
<dbReference type="InterPro" id="IPR007110">
    <property type="entry name" value="Ig-like_dom"/>
</dbReference>
<sequence length="474" mass="52464">MMLQCSLIGVCWILSLLPDVLGASYLHSLPTYDGCAWADSELSVTVLEAEPVLLHCWDFDRLILGYDLTAANGYTFHIARGNHDSPVALGDEGRVRPEKRSLWLLPSQPSDSGTYTCVVSVHPAGKADMEMMSYLVDPVMPGNDVIIPCPTDPYNITGTPHWYKAVFYELVLFQGQSGAVLPVGRGRYLPRWGGSLLIKRFSAADSGFYTCSATVRVFSALYIVTRTSRVHSTGQAAPTFQPATLSASTHTPEIVDGYAHILSPTNNSVIKSHFGSSLVIRCTVATGSQLADSTLVTWLIDGQSVEESSLALRAFQKGRRVTDGQVEADLVILEVRAEDSGVEFRCVTQNSAGSEEVLVHIEMEGEYCVCSTYPGVTRSEYLSRCYTLRVPIQVLHAQSTYPGVTRSEYLSRCYTLRVPIQVSHAQNEWWVWLVVCVSCSCCFVCVVCVFLYQLLRPRKLKQNDYFLARQDSVF</sequence>
<dbReference type="RefSeq" id="XP_042559022.1">
    <property type="nucleotide sequence ID" value="XM_042703088.1"/>
</dbReference>
<keyword evidence="2" id="KW-0325">Glycoprotein</keyword>
<accession>A0A8M1K5N1</accession>
<dbReference type="Proteomes" id="UP000515152">
    <property type="component" value="Chromosome 2"/>
</dbReference>
<protein>
    <submittedName>
        <fullName evidence="8">Interleukin-1 receptor type 2</fullName>
    </submittedName>
</protein>
<keyword evidence="4" id="KW-0472">Membrane</keyword>
<evidence type="ECO:0000256" key="5">
    <source>
        <dbReference type="SAM" id="SignalP"/>
    </source>
</evidence>
<feature type="transmembrane region" description="Helical" evidence="4">
    <location>
        <begin position="429"/>
        <end position="452"/>
    </location>
</feature>
<evidence type="ECO:0000256" key="1">
    <source>
        <dbReference type="ARBA" id="ARBA00023157"/>
    </source>
</evidence>
<dbReference type="InterPro" id="IPR003599">
    <property type="entry name" value="Ig_sub"/>
</dbReference>
<keyword evidence="4" id="KW-1133">Transmembrane helix</keyword>
<dbReference type="PROSITE" id="PS50835">
    <property type="entry name" value="IG_LIKE"/>
    <property type="match status" value="1"/>
</dbReference>
<dbReference type="GeneID" id="105909638"/>
<evidence type="ECO:0000259" key="6">
    <source>
        <dbReference type="PROSITE" id="PS50835"/>
    </source>
</evidence>
<evidence type="ECO:0000313" key="7">
    <source>
        <dbReference type="Proteomes" id="UP000515152"/>
    </source>
</evidence>